<accession>A0ABY2KQ97</accession>
<dbReference type="InterPro" id="IPR010566">
    <property type="entry name" value="Haemolys_ca-bd"/>
</dbReference>
<protein>
    <recommendedName>
        <fullName evidence="1">Haemolysin-type calcium binding-related domain-containing protein</fullName>
    </recommendedName>
</protein>
<comment type="caution">
    <text evidence="2">The sequence shown here is derived from an EMBL/GenBank/DDBJ whole genome shotgun (WGS) entry which is preliminary data.</text>
</comment>
<name>A0ABY2KQ97_9RHOB</name>
<proteinExistence type="predicted"/>
<feature type="domain" description="Haemolysin-type calcium binding-related" evidence="1">
    <location>
        <begin position="57"/>
        <end position="90"/>
    </location>
</feature>
<dbReference type="Pfam" id="PF06594">
    <property type="entry name" value="HCBP_related"/>
    <property type="match status" value="1"/>
</dbReference>
<sequence length="103" mass="11382">MEKGLQMRSRFTYEHSKGDGPYCILEKGTGSDSFVFSDVNIDDVTFIQSSGGDLVMNTGTETITVIDQFDIGSRAIEEIIFTDGTTLDLAGITDKIYEHEMTL</sequence>
<evidence type="ECO:0000259" key="1">
    <source>
        <dbReference type="Pfam" id="PF06594"/>
    </source>
</evidence>
<dbReference type="Proteomes" id="UP000297741">
    <property type="component" value="Unassembled WGS sequence"/>
</dbReference>
<evidence type="ECO:0000313" key="2">
    <source>
        <dbReference type="EMBL" id="TGD44884.1"/>
    </source>
</evidence>
<dbReference type="SUPFAM" id="SSF51120">
    <property type="entry name" value="beta-Roll"/>
    <property type="match status" value="1"/>
</dbReference>
<organism evidence="2 3">
    <name type="scientific">Pseudotabrizicola sediminis</name>
    <dbReference type="NCBI Taxonomy" id="2486418"/>
    <lineage>
        <taxon>Bacteria</taxon>
        <taxon>Pseudomonadati</taxon>
        <taxon>Pseudomonadota</taxon>
        <taxon>Alphaproteobacteria</taxon>
        <taxon>Rhodobacterales</taxon>
        <taxon>Paracoccaceae</taxon>
        <taxon>Pseudotabrizicola</taxon>
    </lineage>
</organism>
<reference evidence="2 3" key="1">
    <citation type="submission" date="2018-11" db="EMBL/GenBank/DDBJ databases">
        <title>Tabrizicola sp. isolated from sediment of alpine lake.</title>
        <authorList>
            <person name="Liu Z."/>
        </authorList>
    </citation>
    <scope>NUCLEOTIDE SEQUENCE [LARGE SCALE GENOMIC DNA]</scope>
    <source>
        <strain evidence="2 3">DRYC-M-16</strain>
    </source>
</reference>
<keyword evidence="3" id="KW-1185">Reference proteome</keyword>
<gene>
    <name evidence="2" type="ORF">EEB11_04850</name>
</gene>
<dbReference type="InterPro" id="IPR011049">
    <property type="entry name" value="Serralysin-like_metalloprot_C"/>
</dbReference>
<evidence type="ECO:0000313" key="3">
    <source>
        <dbReference type="Proteomes" id="UP000297741"/>
    </source>
</evidence>
<dbReference type="EMBL" id="RPEM01000002">
    <property type="protein sequence ID" value="TGD44884.1"/>
    <property type="molecule type" value="Genomic_DNA"/>
</dbReference>